<dbReference type="EMBL" id="JAGIZQ010000002">
    <property type="protein sequence ID" value="KAH6641887.1"/>
    <property type="molecule type" value="Genomic_DNA"/>
</dbReference>
<keyword evidence="2" id="KW-1185">Reference proteome</keyword>
<evidence type="ECO:0000313" key="2">
    <source>
        <dbReference type="Proteomes" id="UP000724584"/>
    </source>
</evidence>
<protein>
    <submittedName>
        <fullName evidence="1">Uncharacterized protein</fullName>
    </submittedName>
</protein>
<sequence>MTLVQTCTFFLRVASIARAFTINMGQGTTAMDEYRHAATFVIPDLGEAVEWHVLGHTGPPSVVTLDSAAVETTIGMLERRAVREFERPSNGTLPPQALPDVCSRVAGCTMYAADKIRTSMVALANLSQRKCQAFGAGAYRYFSANDYEKTKDVLIQTILAFSINLLTAKLDPNEPSCYINGKVGNDDPLPGDEHEKCDTRDPANMAASYASSIHQFCLAIQRANNFTTQTHYTDGQFQAGERVIDGSANLFKGFVAAQKGNFGPVCYSVGVTWKRMTEKFNLFHRQSGLLA</sequence>
<name>A0ACB7PQ30_9PEZI</name>
<accession>A0ACB7PQ30</accession>
<gene>
    <name evidence="1" type="ORF">F5144DRAFT_545876</name>
</gene>
<comment type="caution">
    <text evidence="1">The sequence shown here is derived from an EMBL/GenBank/DDBJ whole genome shotgun (WGS) entry which is preliminary data.</text>
</comment>
<evidence type="ECO:0000313" key="1">
    <source>
        <dbReference type="EMBL" id="KAH6641887.1"/>
    </source>
</evidence>
<reference evidence="1 2" key="1">
    <citation type="journal article" date="2021" name="Nat. Commun.">
        <title>Genetic determinants of endophytism in the Arabidopsis root mycobiome.</title>
        <authorList>
            <person name="Mesny F."/>
            <person name="Miyauchi S."/>
            <person name="Thiergart T."/>
            <person name="Pickel B."/>
            <person name="Atanasova L."/>
            <person name="Karlsson M."/>
            <person name="Huettel B."/>
            <person name="Barry K.W."/>
            <person name="Haridas S."/>
            <person name="Chen C."/>
            <person name="Bauer D."/>
            <person name="Andreopoulos W."/>
            <person name="Pangilinan J."/>
            <person name="LaButti K."/>
            <person name="Riley R."/>
            <person name="Lipzen A."/>
            <person name="Clum A."/>
            <person name="Drula E."/>
            <person name="Henrissat B."/>
            <person name="Kohler A."/>
            <person name="Grigoriev I.V."/>
            <person name="Martin F.M."/>
            <person name="Hacquard S."/>
        </authorList>
    </citation>
    <scope>NUCLEOTIDE SEQUENCE [LARGE SCALE GENOMIC DNA]</scope>
    <source>
        <strain evidence="1 2">MPI-SDFR-AT-0079</strain>
    </source>
</reference>
<proteinExistence type="predicted"/>
<organism evidence="1 2">
    <name type="scientific">Chaetomium tenue</name>
    <dbReference type="NCBI Taxonomy" id="1854479"/>
    <lineage>
        <taxon>Eukaryota</taxon>
        <taxon>Fungi</taxon>
        <taxon>Dikarya</taxon>
        <taxon>Ascomycota</taxon>
        <taxon>Pezizomycotina</taxon>
        <taxon>Sordariomycetes</taxon>
        <taxon>Sordariomycetidae</taxon>
        <taxon>Sordariales</taxon>
        <taxon>Chaetomiaceae</taxon>
        <taxon>Chaetomium</taxon>
    </lineage>
</organism>
<dbReference type="Proteomes" id="UP000724584">
    <property type="component" value="Unassembled WGS sequence"/>
</dbReference>